<dbReference type="PANTHER" id="PTHR43322">
    <property type="entry name" value="1-D-DEOXYXYLULOSE 5-PHOSPHATE SYNTHASE-RELATED"/>
    <property type="match status" value="1"/>
</dbReference>
<dbReference type="Proteomes" id="UP001209681">
    <property type="component" value="Unassembled WGS sequence"/>
</dbReference>
<sequence>MALLDTIHSPADLKQLDRSDLPRLASEIRAKIIDVTSRNGGHLASSLGAVELTLAIHYVFDTPRDRLIWDVGHQSYAHKLVTGRSQAFDTLRKPGGISGFPRITESIYDAFSTGHSSTSISAGLGMAHGKKLSGDAHKIVAVIGDGSMTAGLAYEALNHAGDSRGNLLVILNDNDMSISPNVGALSSFLSRTFSAKYLQDLRAEFGRFLKSLPKIGDDVYQLAKRTEESFKAFTTPGMLFEAFNFDYFGPINGHRLDHLIDILENIKTLDEPVLLHVTTRKGMGYPPAEKNPTLFHGIAPFDIRTGIKHPSPPSAPAYTDIFGQTICHMAEENPALLAITAAMPEGTGLSAFAKQYKDRFFDVGIAEQHAVTFAAGLATEGYRPVVAIYSTFLQRAYDQIIHDVCLDGHPVLFAIDRAGFVGDDGPTHHGLFDMAFLRPIPNLVIMAPRNEAQLVAMLKTGIGHNGPCAIRYPRGAGTGAAVNWETEPLKIGKGEVLRNGRDLTLLALGRPVQEALSAADILAEEGIDAAVVDARFLKPLDQDLLREIGSSQKPVITLEEGVAAGGFGSSVLEFFAEEGLICPLKRVGIPDRFMAHGHPDELRKACGLDAHSIVQVARNLLKKAAA</sequence>
<name>A0ABT3NCH6_9BACT</name>
<dbReference type="Gene3D" id="3.40.50.970">
    <property type="match status" value="2"/>
</dbReference>
<keyword evidence="9 10" id="KW-0414">Isoprene biosynthesis</keyword>
<dbReference type="Gene3D" id="3.40.50.920">
    <property type="match status" value="1"/>
</dbReference>
<keyword evidence="8 10" id="KW-0786">Thiamine pyrophosphate</keyword>
<feature type="binding site" evidence="10">
    <location>
        <position position="145"/>
    </location>
    <ligand>
        <name>Mg(2+)</name>
        <dbReference type="ChEBI" id="CHEBI:18420"/>
    </ligand>
</feature>
<protein>
    <recommendedName>
        <fullName evidence="10">1-deoxy-D-xylulose-5-phosphate synthase</fullName>
        <ecNumber evidence="10">2.2.1.7</ecNumber>
    </recommendedName>
    <alternativeName>
        <fullName evidence="10">1-deoxyxylulose-5-phosphate synthase</fullName>
        <shortName evidence="10">DXP synthase</shortName>
        <shortName evidence="10">DXPS</shortName>
    </alternativeName>
</protein>
<evidence type="ECO:0000256" key="9">
    <source>
        <dbReference type="ARBA" id="ARBA00023229"/>
    </source>
</evidence>
<dbReference type="CDD" id="cd02007">
    <property type="entry name" value="TPP_DXS"/>
    <property type="match status" value="1"/>
</dbReference>
<evidence type="ECO:0000256" key="8">
    <source>
        <dbReference type="ARBA" id="ARBA00023052"/>
    </source>
</evidence>
<dbReference type="InterPro" id="IPR033248">
    <property type="entry name" value="Transketolase_C"/>
</dbReference>
<dbReference type="InterPro" id="IPR020826">
    <property type="entry name" value="Transketolase_BS"/>
</dbReference>
<keyword evidence="5 10" id="KW-0479">Metal-binding</keyword>
<keyword evidence="4 10" id="KW-0808">Transferase</keyword>
<dbReference type="Pfam" id="PF02780">
    <property type="entry name" value="Transketolase_C"/>
    <property type="match status" value="1"/>
</dbReference>
<dbReference type="EMBL" id="JAPFPW010000022">
    <property type="protein sequence ID" value="MCW7755115.1"/>
    <property type="molecule type" value="Genomic_DNA"/>
</dbReference>
<dbReference type="InterPro" id="IPR005475">
    <property type="entry name" value="Transketolase-like_Pyr-bd"/>
</dbReference>
<dbReference type="SUPFAM" id="SSF52518">
    <property type="entry name" value="Thiamin diphosphate-binding fold (THDP-binding)"/>
    <property type="match status" value="2"/>
</dbReference>
<evidence type="ECO:0000256" key="2">
    <source>
        <dbReference type="ARBA" id="ARBA00011081"/>
    </source>
</evidence>
<feature type="domain" description="Transketolase-like pyrimidine-binding" evidence="11">
    <location>
        <begin position="316"/>
        <end position="480"/>
    </location>
</feature>
<dbReference type="HAMAP" id="MF_00315">
    <property type="entry name" value="DXP_synth"/>
    <property type="match status" value="1"/>
</dbReference>
<dbReference type="Pfam" id="PF02779">
    <property type="entry name" value="Transket_pyr"/>
    <property type="match status" value="1"/>
</dbReference>
<evidence type="ECO:0000256" key="3">
    <source>
        <dbReference type="ARBA" id="ARBA00011738"/>
    </source>
</evidence>
<evidence type="ECO:0000256" key="7">
    <source>
        <dbReference type="ARBA" id="ARBA00022977"/>
    </source>
</evidence>
<evidence type="ECO:0000256" key="10">
    <source>
        <dbReference type="HAMAP-Rule" id="MF_00315"/>
    </source>
</evidence>
<feature type="binding site" evidence="10">
    <location>
        <begin position="114"/>
        <end position="116"/>
    </location>
    <ligand>
        <name>thiamine diphosphate</name>
        <dbReference type="ChEBI" id="CHEBI:58937"/>
    </ligand>
</feature>
<dbReference type="SMART" id="SM00861">
    <property type="entry name" value="Transket_pyr"/>
    <property type="match status" value="1"/>
</dbReference>
<evidence type="ECO:0000256" key="4">
    <source>
        <dbReference type="ARBA" id="ARBA00022679"/>
    </source>
</evidence>
<feature type="binding site" evidence="10">
    <location>
        <position position="174"/>
    </location>
    <ligand>
        <name>Mg(2+)</name>
        <dbReference type="ChEBI" id="CHEBI:18420"/>
    </ligand>
</feature>
<feature type="binding site" evidence="10">
    <location>
        <begin position="146"/>
        <end position="147"/>
    </location>
    <ligand>
        <name>thiamine diphosphate</name>
        <dbReference type="ChEBI" id="CHEBI:58937"/>
    </ligand>
</feature>
<gene>
    <name evidence="10 12" type="primary">dxs</name>
    <name evidence="12" type="ORF">OOT00_14095</name>
</gene>
<comment type="cofactor">
    <cofactor evidence="10">
        <name>Mg(2+)</name>
        <dbReference type="ChEBI" id="CHEBI:18420"/>
    </cofactor>
    <text evidence="10">Binds 1 Mg(2+) ion per subunit.</text>
</comment>
<evidence type="ECO:0000313" key="13">
    <source>
        <dbReference type="Proteomes" id="UP001209681"/>
    </source>
</evidence>
<comment type="cofactor">
    <cofactor evidence="10">
        <name>thiamine diphosphate</name>
        <dbReference type="ChEBI" id="CHEBI:58937"/>
    </cofactor>
    <text evidence="10">Binds 1 thiamine pyrophosphate per subunit.</text>
</comment>
<comment type="catalytic activity">
    <reaction evidence="10">
        <text>D-glyceraldehyde 3-phosphate + pyruvate + H(+) = 1-deoxy-D-xylulose 5-phosphate + CO2</text>
        <dbReference type="Rhea" id="RHEA:12605"/>
        <dbReference type="ChEBI" id="CHEBI:15361"/>
        <dbReference type="ChEBI" id="CHEBI:15378"/>
        <dbReference type="ChEBI" id="CHEBI:16526"/>
        <dbReference type="ChEBI" id="CHEBI:57792"/>
        <dbReference type="ChEBI" id="CHEBI:59776"/>
        <dbReference type="EC" id="2.2.1.7"/>
    </reaction>
</comment>
<organism evidence="12 13">
    <name type="scientific">Desulfobotulus pelophilus</name>
    <dbReference type="NCBI Taxonomy" id="2823377"/>
    <lineage>
        <taxon>Bacteria</taxon>
        <taxon>Pseudomonadati</taxon>
        <taxon>Thermodesulfobacteriota</taxon>
        <taxon>Desulfobacteria</taxon>
        <taxon>Desulfobacterales</taxon>
        <taxon>Desulfobacteraceae</taxon>
        <taxon>Desulfobotulus</taxon>
    </lineage>
</organism>
<comment type="subunit">
    <text evidence="3 10">Homodimer.</text>
</comment>
<evidence type="ECO:0000259" key="11">
    <source>
        <dbReference type="SMART" id="SM00861"/>
    </source>
</evidence>
<feature type="binding site" evidence="10">
    <location>
        <position position="367"/>
    </location>
    <ligand>
        <name>thiamine diphosphate</name>
        <dbReference type="ChEBI" id="CHEBI:58937"/>
    </ligand>
</feature>
<dbReference type="InterPro" id="IPR049557">
    <property type="entry name" value="Transketolase_CS"/>
</dbReference>
<dbReference type="InterPro" id="IPR029061">
    <property type="entry name" value="THDP-binding"/>
</dbReference>
<evidence type="ECO:0000256" key="1">
    <source>
        <dbReference type="ARBA" id="ARBA00004980"/>
    </source>
</evidence>
<dbReference type="CDD" id="cd07033">
    <property type="entry name" value="TPP_PYR_DXS_TK_like"/>
    <property type="match status" value="1"/>
</dbReference>
<feature type="binding site" evidence="10">
    <location>
        <position position="73"/>
    </location>
    <ligand>
        <name>thiamine diphosphate</name>
        <dbReference type="ChEBI" id="CHEBI:58937"/>
    </ligand>
</feature>
<dbReference type="RefSeq" id="WP_265426035.1">
    <property type="nucleotide sequence ID" value="NZ_JAPFPW010000022.1"/>
</dbReference>
<comment type="function">
    <text evidence="10">Catalyzes the acyloin condensation reaction between C atoms 2 and 3 of pyruvate and glyceraldehyde 3-phosphate to yield 1-deoxy-D-xylulose-5-phosphate (DXP).</text>
</comment>
<dbReference type="GO" id="GO:0008661">
    <property type="term" value="F:1-deoxy-D-xylulose-5-phosphate synthase activity"/>
    <property type="evidence" value="ECO:0007669"/>
    <property type="project" value="UniProtKB-EC"/>
</dbReference>
<feature type="binding site" evidence="10">
    <location>
        <position position="285"/>
    </location>
    <ligand>
        <name>thiamine diphosphate</name>
        <dbReference type="ChEBI" id="CHEBI:58937"/>
    </ligand>
</feature>
<keyword evidence="7 10" id="KW-0784">Thiamine biosynthesis</keyword>
<dbReference type="InterPro" id="IPR005477">
    <property type="entry name" value="Dxylulose-5-P_synthase"/>
</dbReference>
<accession>A0ABT3NCH6</accession>
<dbReference type="PROSITE" id="PS00801">
    <property type="entry name" value="TRANSKETOLASE_1"/>
    <property type="match status" value="1"/>
</dbReference>
<comment type="pathway">
    <text evidence="1 10">Metabolic intermediate biosynthesis; 1-deoxy-D-xylulose 5-phosphate biosynthesis; 1-deoxy-D-xylulose 5-phosphate from D-glyceraldehyde 3-phosphate and pyruvate: step 1/1.</text>
</comment>
<dbReference type="NCBIfam" id="NF003933">
    <property type="entry name" value="PRK05444.2-2"/>
    <property type="match status" value="1"/>
</dbReference>
<dbReference type="NCBIfam" id="TIGR00204">
    <property type="entry name" value="dxs"/>
    <property type="match status" value="1"/>
</dbReference>
<dbReference type="PROSITE" id="PS00802">
    <property type="entry name" value="TRANSKETOLASE_2"/>
    <property type="match status" value="1"/>
</dbReference>
<comment type="caution">
    <text evidence="12">The sequence shown here is derived from an EMBL/GenBank/DDBJ whole genome shotgun (WGS) entry which is preliminary data.</text>
</comment>
<feature type="binding site" evidence="10">
    <location>
        <position position="174"/>
    </location>
    <ligand>
        <name>thiamine diphosphate</name>
        <dbReference type="ChEBI" id="CHEBI:58937"/>
    </ligand>
</feature>
<dbReference type="PANTHER" id="PTHR43322:SF5">
    <property type="entry name" value="1-DEOXY-D-XYLULOSE-5-PHOSPHATE SYNTHASE, CHLOROPLASTIC"/>
    <property type="match status" value="1"/>
</dbReference>
<comment type="similarity">
    <text evidence="2 10">Belongs to the transketolase family. DXPS subfamily.</text>
</comment>
<keyword evidence="6 10" id="KW-0460">Magnesium</keyword>
<dbReference type="InterPro" id="IPR009014">
    <property type="entry name" value="Transketo_C/PFOR_II"/>
</dbReference>
<evidence type="ECO:0000313" key="12">
    <source>
        <dbReference type="EMBL" id="MCW7755115.1"/>
    </source>
</evidence>
<evidence type="ECO:0000256" key="5">
    <source>
        <dbReference type="ARBA" id="ARBA00022723"/>
    </source>
</evidence>
<reference evidence="12 13" key="1">
    <citation type="submission" date="2022-11" db="EMBL/GenBank/DDBJ databases">
        <title>Desulfobotulus tamanensis H1 sp. nov. - anaerobic, alkaliphilic, sulphate reducing bacterium isolated from terrestrial mud volcano.</title>
        <authorList>
            <person name="Frolova A."/>
            <person name="Merkel A.Y."/>
            <person name="Slobodkin A.I."/>
        </authorList>
    </citation>
    <scope>NUCLEOTIDE SEQUENCE [LARGE SCALE GENOMIC DNA]</scope>
    <source>
        <strain evidence="12 13">H1</strain>
    </source>
</reference>
<evidence type="ECO:0000256" key="6">
    <source>
        <dbReference type="ARBA" id="ARBA00022842"/>
    </source>
</evidence>
<dbReference type="Pfam" id="PF13292">
    <property type="entry name" value="DXP_synthase_N"/>
    <property type="match status" value="1"/>
</dbReference>
<keyword evidence="13" id="KW-1185">Reference proteome</keyword>
<dbReference type="SUPFAM" id="SSF52922">
    <property type="entry name" value="TK C-terminal domain-like"/>
    <property type="match status" value="1"/>
</dbReference>
<dbReference type="EC" id="2.2.1.7" evidence="10"/>
<proteinExistence type="inferred from homology"/>